<dbReference type="RefSeq" id="WP_045106284.1">
    <property type="nucleotide sequence ID" value="NZ_LN681225.1"/>
</dbReference>
<dbReference type="SMART" id="SM01400">
    <property type="entry name" value="Pribosyltran_N"/>
    <property type="match status" value="1"/>
</dbReference>
<keyword evidence="8" id="KW-0460">Magnesium</keyword>
<keyword evidence="5" id="KW-0547">Nucleotide-binding</keyword>
<organism evidence="11 12">
    <name type="scientific">Legionella hackeliae</name>
    <dbReference type="NCBI Taxonomy" id="449"/>
    <lineage>
        <taxon>Bacteria</taxon>
        <taxon>Pseudomonadati</taxon>
        <taxon>Pseudomonadota</taxon>
        <taxon>Gammaproteobacteria</taxon>
        <taxon>Legionellales</taxon>
        <taxon>Legionellaceae</taxon>
        <taxon>Legionella</taxon>
    </lineage>
</organism>
<evidence type="ECO:0000313" key="11">
    <source>
        <dbReference type="EMBL" id="CEK11012.1"/>
    </source>
</evidence>
<dbReference type="PATRIC" id="fig|449.7.peg.2161"/>
<dbReference type="FunFam" id="3.40.50.2020:FF:000007">
    <property type="entry name" value="Ribose-phosphate pyrophosphokinase"/>
    <property type="match status" value="1"/>
</dbReference>
<protein>
    <recommendedName>
        <fullName evidence="1">ribose-phosphate diphosphokinase</fullName>
        <ecNumber evidence="1">2.7.6.1</ecNumber>
    </recommendedName>
</protein>
<dbReference type="GO" id="GO:0006015">
    <property type="term" value="P:5-phosphoribose 1-diphosphate biosynthetic process"/>
    <property type="evidence" value="ECO:0007669"/>
    <property type="project" value="TreeGrafter"/>
</dbReference>
<keyword evidence="12" id="KW-1185">Reference proteome</keyword>
<dbReference type="GO" id="GO:0002189">
    <property type="term" value="C:ribose phosphate diphosphokinase complex"/>
    <property type="evidence" value="ECO:0007669"/>
    <property type="project" value="TreeGrafter"/>
</dbReference>
<dbReference type="KEGG" id="lha:LHA_1985"/>
<dbReference type="GO" id="GO:0006164">
    <property type="term" value="P:purine nucleotide biosynthetic process"/>
    <property type="evidence" value="ECO:0007669"/>
    <property type="project" value="TreeGrafter"/>
</dbReference>
<keyword evidence="2 11" id="KW-0808">Transferase</keyword>
<sequence>MEIKLFALNTSLNWGQKIATHLELPLSSHEEKEFTDGERNVRSLENVRGRDVFLVQSLFHDDKQSVHDKLCQLLFFIGALKDASACQVTAVIPYLAFSRKDRRTQARDPLTLRYVAQLFEAMGTDRILTLDIHNLAAFQNAFRIPTEHLEAQVLFARYLVTLIKNEDITIVSPDSGGLKRAEQLRETLSHLLQREVGKAFIDKKRNLEIVTSSQEIIGELKDGIAVIIDDIISTGTTIKLCAEALNKKGVKRIIVCATHGIFVEDANIVLSLPYLEKIIITNSIPPFRVHQDLLEKKVVVLDATYLFAEAIKEIHEDGSIAYLQHITS</sequence>
<accession>A0A0A8UV76</accession>
<reference evidence="12" key="1">
    <citation type="submission" date="2014-09" db="EMBL/GenBank/DDBJ databases">
        <authorList>
            <person name="Gomez-Valero L."/>
        </authorList>
    </citation>
    <scope>NUCLEOTIDE SEQUENCE [LARGE SCALE GENOMIC DNA]</scope>
    <source>
        <strain evidence="12">ATCC35250</strain>
    </source>
</reference>
<dbReference type="GO" id="GO:0000287">
    <property type="term" value="F:magnesium ion binding"/>
    <property type="evidence" value="ECO:0007669"/>
    <property type="project" value="InterPro"/>
</dbReference>
<dbReference type="PANTHER" id="PTHR10210">
    <property type="entry name" value="RIBOSE-PHOSPHATE DIPHOSPHOKINASE FAMILY MEMBER"/>
    <property type="match status" value="1"/>
</dbReference>
<evidence type="ECO:0000313" key="12">
    <source>
        <dbReference type="Proteomes" id="UP000032803"/>
    </source>
</evidence>
<dbReference type="OrthoDB" id="324294at2"/>
<keyword evidence="4" id="KW-0545">Nucleotide biosynthesis</keyword>
<dbReference type="InterPro" id="IPR005946">
    <property type="entry name" value="Rib-P_diPkinase"/>
</dbReference>
<comment type="catalytic activity">
    <reaction evidence="9">
        <text>D-ribose 5-phosphate + ATP = 5-phospho-alpha-D-ribose 1-diphosphate + AMP + H(+)</text>
        <dbReference type="Rhea" id="RHEA:15609"/>
        <dbReference type="ChEBI" id="CHEBI:15378"/>
        <dbReference type="ChEBI" id="CHEBI:30616"/>
        <dbReference type="ChEBI" id="CHEBI:58017"/>
        <dbReference type="ChEBI" id="CHEBI:78346"/>
        <dbReference type="ChEBI" id="CHEBI:456215"/>
        <dbReference type="EC" id="2.7.6.1"/>
    </reaction>
</comment>
<evidence type="ECO:0000256" key="3">
    <source>
        <dbReference type="ARBA" id="ARBA00022723"/>
    </source>
</evidence>
<evidence type="ECO:0000256" key="6">
    <source>
        <dbReference type="ARBA" id="ARBA00022777"/>
    </source>
</evidence>
<dbReference type="GO" id="GO:0016301">
    <property type="term" value="F:kinase activity"/>
    <property type="evidence" value="ECO:0007669"/>
    <property type="project" value="UniProtKB-KW"/>
</dbReference>
<dbReference type="Pfam" id="PF13793">
    <property type="entry name" value="Pribosyltran_N"/>
    <property type="match status" value="1"/>
</dbReference>
<keyword evidence="6 11" id="KW-0418">Kinase</keyword>
<evidence type="ECO:0000256" key="8">
    <source>
        <dbReference type="ARBA" id="ARBA00022842"/>
    </source>
</evidence>
<keyword evidence="7" id="KW-0067">ATP-binding</keyword>
<evidence type="ECO:0000259" key="10">
    <source>
        <dbReference type="Pfam" id="PF13793"/>
    </source>
</evidence>
<dbReference type="GO" id="GO:0005737">
    <property type="term" value="C:cytoplasm"/>
    <property type="evidence" value="ECO:0007669"/>
    <property type="project" value="TreeGrafter"/>
</dbReference>
<evidence type="ECO:0000256" key="1">
    <source>
        <dbReference type="ARBA" id="ARBA00013247"/>
    </source>
</evidence>
<evidence type="ECO:0000256" key="2">
    <source>
        <dbReference type="ARBA" id="ARBA00022679"/>
    </source>
</evidence>
<evidence type="ECO:0000256" key="5">
    <source>
        <dbReference type="ARBA" id="ARBA00022741"/>
    </source>
</evidence>
<gene>
    <name evidence="11" type="ORF">LHA_1985</name>
</gene>
<dbReference type="Pfam" id="PF14572">
    <property type="entry name" value="Pribosyl_synth"/>
    <property type="match status" value="1"/>
</dbReference>
<dbReference type="Gene3D" id="3.40.50.2020">
    <property type="match status" value="2"/>
</dbReference>
<dbReference type="NCBIfam" id="TIGR01251">
    <property type="entry name" value="ribP_PPkin"/>
    <property type="match status" value="1"/>
</dbReference>
<dbReference type="CDD" id="cd06223">
    <property type="entry name" value="PRTases_typeI"/>
    <property type="match status" value="1"/>
</dbReference>
<name>A0A0A8UV76_LEGHA</name>
<dbReference type="InterPro" id="IPR029057">
    <property type="entry name" value="PRTase-like"/>
</dbReference>
<keyword evidence="3" id="KW-0479">Metal-binding</keyword>
<dbReference type="EC" id="2.7.6.1" evidence="1"/>
<dbReference type="PANTHER" id="PTHR10210:SF32">
    <property type="entry name" value="RIBOSE-PHOSPHATE PYROPHOSPHOKINASE 2"/>
    <property type="match status" value="1"/>
</dbReference>
<dbReference type="STRING" id="449.LHA_1985"/>
<dbReference type="SUPFAM" id="SSF53271">
    <property type="entry name" value="PRTase-like"/>
    <property type="match status" value="2"/>
</dbReference>
<dbReference type="AlphaFoldDB" id="A0A0A8UV76"/>
<dbReference type="Proteomes" id="UP000032803">
    <property type="component" value="Chromosome I"/>
</dbReference>
<evidence type="ECO:0000256" key="9">
    <source>
        <dbReference type="ARBA" id="ARBA00049535"/>
    </source>
</evidence>
<dbReference type="GO" id="GO:0005524">
    <property type="term" value="F:ATP binding"/>
    <property type="evidence" value="ECO:0007669"/>
    <property type="project" value="UniProtKB-KW"/>
</dbReference>
<dbReference type="EMBL" id="LN681225">
    <property type="protein sequence ID" value="CEK11012.1"/>
    <property type="molecule type" value="Genomic_DNA"/>
</dbReference>
<dbReference type="InterPro" id="IPR029099">
    <property type="entry name" value="Pribosyltran_N"/>
</dbReference>
<dbReference type="HOGENOM" id="CLU_033546_2_0_6"/>
<evidence type="ECO:0000256" key="4">
    <source>
        <dbReference type="ARBA" id="ARBA00022727"/>
    </source>
</evidence>
<proteinExistence type="predicted"/>
<dbReference type="InterPro" id="IPR000836">
    <property type="entry name" value="PRTase_dom"/>
</dbReference>
<evidence type="ECO:0000256" key="7">
    <source>
        <dbReference type="ARBA" id="ARBA00022840"/>
    </source>
</evidence>
<dbReference type="GO" id="GO:0004749">
    <property type="term" value="F:ribose phosphate diphosphokinase activity"/>
    <property type="evidence" value="ECO:0007669"/>
    <property type="project" value="UniProtKB-EC"/>
</dbReference>
<feature type="domain" description="Ribose-phosphate pyrophosphokinase N-terminal" evidence="10">
    <location>
        <begin position="3"/>
        <end position="123"/>
    </location>
</feature>